<keyword evidence="7" id="KW-0472">Membrane</keyword>
<accession>A0A2P6VRX4</accession>
<dbReference type="PANTHER" id="PTHR33281">
    <property type="entry name" value="UPF0187 PROTEIN YNEE"/>
    <property type="match status" value="1"/>
</dbReference>
<evidence type="ECO:0000256" key="1">
    <source>
        <dbReference type="ARBA" id="ARBA00004651"/>
    </source>
</evidence>
<comment type="subcellular location">
    <subcellularLocation>
        <location evidence="1">Cell membrane</location>
        <topology evidence="1">Multi-pass membrane protein</topology>
    </subcellularLocation>
</comment>
<comment type="caution">
    <text evidence="8">The sequence shown here is derived from an EMBL/GenBank/DDBJ whole genome shotgun (WGS) entry which is preliminary data.</text>
</comment>
<protein>
    <submittedName>
        <fullName evidence="8">UPF0187 chloroplastic</fullName>
    </submittedName>
</protein>
<dbReference type="Proteomes" id="UP000239649">
    <property type="component" value="Unassembled WGS sequence"/>
</dbReference>
<dbReference type="GO" id="GO:0005254">
    <property type="term" value="F:chloride channel activity"/>
    <property type="evidence" value="ECO:0007669"/>
    <property type="project" value="InterPro"/>
</dbReference>
<evidence type="ECO:0000313" key="9">
    <source>
        <dbReference type="Proteomes" id="UP000239649"/>
    </source>
</evidence>
<evidence type="ECO:0000313" key="8">
    <source>
        <dbReference type="EMBL" id="PSC76825.1"/>
    </source>
</evidence>
<dbReference type="InterPro" id="IPR044669">
    <property type="entry name" value="YneE/VCCN1/2-like"/>
</dbReference>
<keyword evidence="3" id="KW-1003">Cell membrane</keyword>
<evidence type="ECO:0000256" key="7">
    <source>
        <dbReference type="ARBA" id="ARBA00023136"/>
    </source>
</evidence>
<dbReference type="AlphaFoldDB" id="A0A2P6VRX4"/>
<dbReference type="OrthoDB" id="1368at2759"/>
<evidence type="ECO:0000256" key="3">
    <source>
        <dbReference type="ARBA" id="ARBA00022475"/>
    </source>
</evidence>
<keyword evidence="6" id="KW-0406">Ion transport</keyword>
<gene>
    <name evidence="8" type="primary">g625</name>
    <name evidence="8" type="ORF">C2E20_0625</name>
</gene>
<dbReference type="PANTHER" id="PTHR33281:SF19">
    <property type="entry name" value="VOLTAGE-DEPENDENT ANION CHANNEL-FORMING PROTEIN YNEE"/>
    <property type="match status" value="1"/>
</dbReference>
<evidence type="ECO:0000256" key="6">
    <source>
        <dbReference type="ARBA" id="ARBA00023065"/>
    </source>
</evidence>
<evidence type="ECO:0000256" key="2">
    <source>
        <dbReference type="ARBA" id="ARBA00022448"/>
    </source>
</evidence>
<organism evidence="8 9">
    <name type="scientific">Micractinium conductrix</name>
    <dbReference type="NCBI Taxonomy" id="554055"/>
    <lineage>
        <taxon>Eukaryota</taxon>
        <taxon>Viridiplantae</taxon>
        <taxon>Chlorophyta</taxon>
        <taxon>core chlorophytes</taxon>
        <taxon>Trebouxiophyceae</taxon>
        <taxon>Chlorellales</taxon>
        <taxon>Chlorellaceae</taxon>
        <taxon>Chlorella clade</taxon>
        <taxon>Micractinium</taxon>
    </lineage>
</organism>
<dbReference type="STRING" id="554055.A0A2P6VRX4"/>
<dbReference type="GO" id="GO:0005886">
    <property type="term" value="C:plasma membrane"/>
    <property type="evidence" value="ECO:0007669"/>
    <property type="project" value="UniProtKB-SubCell"/>
</dbReference>
<keyword evidence="4" id="KW-0812">Transmembrane</keyword>
<keyword evidence="5" id="KW-1133">Transmembrane helix</keyword>
<reference evidence="8 9" key="1">
    <citation type="journal article" date="2018" name="Plant J.">
        <title>Genome sequences of Chlorella sorokiniana UTEX 1602 and Micractinium conductrix SAG 241.80: implications to maltose excretion by a green alga.</title>
        <authorList>
            <person name="Arriola M.B."/>
            <person name="Velmurugan N."/>
            <person name="Zhang Y."/>
            <person name="Plunkett M.H."/>
            <person name="Hondzo H."/>
            <person name="Barney B.M."/>
        </authorList>
    </citation>
    <scope>NUCLEOTIDE SEQUENCE [LARGE SCALE GENOMIC DNA]</scope>
    <source>
        <strain evidence="8 9">SAG 241.80</strain>
    </source>
</reference>
<dbReference type="EMBL" id="LHPF02000001">
    <property type="protein sequence ID" value="PSC76825.1"/>
    <property type="molecule type" value="Genomic_DNA"/>
</dbReference>
<dbReference type="Pfam" id="PF25539">
    <property type="entry name" value="Bestrophin_2"/>
    <property type="match status" value="1"/>
</dbReference>
<evidence type="ECO:0000256" key="4">
    <source>
        <dbReference type="ARBA" id="ARBA00022692"/>
    </source>
</evidence>
<proteinExistence type="predicted"/>
<keyword evidence="2" id="KW-0813">Transport</keyword>
<keyword evidence="9" id="KW-1185">Reference proteome</keyword>
<evidence type="ECO:0000256" key="5">
    <source>
        <dbReference type="ARBA" id="ARBA00022989"/>
    </source>
</evidence>
<name>A0A2P6VRX4_9CHLO</name>
<sequence>MSALLRARVSSFLAGVAVAGVFGVYQLRGDVAEGQAQLLEQTKKYTSGLEARVAELEASVARLQKSSLLLASRPLGAGLVGLRSSQGGLERRRRASARVAAVASPVGDIEGRKPTVDERRESDLKELRSVFDFAAWKRHRSSDRYWRHMTGLWDSRTLDWVGPPLTYVMSVAALVCLYHAAADAGYVAEVIPELKPAATAPFSLTSFALSTLLVLRTNTSYQRWDEARKMWGLIVNRSRDISRQALGYIPATQPELQDMFIRWVVAYSRSLMCHLRAGEDLEKELKDTLGPEELKALMASAHRPNYTVQVLTSIIKAAQLPGEPISNYNSTANVKASAAFRMDENLTCFADVTGGCERILRTPVPLMYTRHNSRFLMIWLTLLPLTLWDSCHWFTMPVTGIVAFLLLGIKEIGVIVEEPFSILPLEKICDTIEGNVRELHATHSADAISAQLAVANAQNSGAASGGVDADTLVNTVVPAVTLRKPAVAAL</sequence>